<sequence>MTSLAERAHAAAAFIRHNNVISLHGPYRGEEHARTTVRLAAALGLDLDQITTTPDWLRRRTTPGEPVMATAICPDTGENYTFLARSPIHDDEPFELLGPCPECRGTVPLAEIRHLADLGTHLARPPLTAEEIRIDTLPDTFTRDEGHTCTCTYGEAL</sequence>
<dbReference type="OrthoDB" id="4194155at2"/>
<reference evidence="1 2" key="1">
    <citation type="submission" date="2019-05" db="EMBL/GenBank/DDBJ databases">
        <title>Streptomyces marianii sp. nov., a novel marine actinomycete from southern coast of India.</title>
        <authorList>
            <person name="Iniyan A.M."/>
            <person name="Wink J."/>
            <person name="Ramprasad E."/>
            <person name="Ramana C.V."/>
            <person name="Bunk B."/>
            <person name="Sproer C."/>
            <person name="Joseph F.-J.R.S."/>
            <person name="Vincent S.G.P."/>
        </authorList>
    </citation>
    <scope>NUCLEOTIDE SEQUENCE [LARGE SCALE GENOMIC DNA]</scope>
    <source>
        <strain evidence="1 2">ICN19</strain>
    </source>
</reference>
<proteinExistence type="predicted"/>
<evidence type="ECO:0000313" key="2">
    <source>
        <dbReference type="Proteomes" id="UP000305921"/>
    </source>
</evidence>
<accession>A0A5R9E2K7</accession>
<evidence type="ECO:0000313" key="1">
    <source>
        <dbReference type="EMBL" id="TLQ43986.1"/>
    </source>
</evidence>
<dbReference type="EMBL" id="VAWE01000001">
    <property type="protein sequence ID" value="TLQ43986.1"/>
    <property type="molecule type" value="Genomic_DNA"/>
</dbReference>
<gene>
    <name evidence="1" type="ORF">FEF34_13360</name>
</gene>
<dbReference type="Proteomes" id="UP000305921">
    <property type="component" value="Unassembled WGS sequence"/>
</dbReference>
<comment type="caution">
    <text evidence="1">The sequence shown here is derived from an EMBL/GenBank/DDBJ whole genome shotgun (WGS) entry which is preliminary data.</text>
</comment>
<dbReference type="AlphaFoldDB" id="A0A5R9E2K7"/>
<keyword evidence="2" id="KW-1185">Reference proteome</keyword>
<dbReference type="RefSeq" id="WP_138053391.1">
    <property type="nucleotide sequence ID" value="NZ_VAWE01000001.1"/>
</dbReference>
<organism evidence="1 2">
    <name type="scientific">Streptomyces marianii</name>
    <dbReference type="NCBI Taxonomy" id="1817406"/>
    <lineage>
        <taxon>Bacteria</taxon>
        <taxon>Bacillati</taxon>
        <taxon>Actinomycetota</taxon>
        <taxon>Actinomycetes</taxon>
        <taxon>Kitasatosporales</taxon>
        <taxon>Streptomycetaceae</taxon>
        <taxon>Streptomyces</taxon>
    </lineage>
</organism>
<protein>
    <submittedName>
        <fullName evidence="1">Uncharacterized protein</fullName>
    </submittedName>
</protein>
<name>A0A5R9E2K7_9ACTN</name>